<comment type="caution">
    <text evidence="6">The sequence shown here is derived from an EMBL/GenBank/DDBJ whole genome shotgun (WGS) entry which is preliminary data.</text>
</comment>
<accession>A0A9K3GN79</accession>
<evidence type="ECO:0000256" key="1">
    <source>
        <dbReference type="ARBA" id="ARBA00022741"/>
    </source>
</evidence>
<dbReference type="GO" id="GO:0005524">
    <property type="term" value="F:ATP binding"/>
    <property type="evidence" value="ECO:0007669"/>
    <property type="project" value="UniProtKB-KW"/>
</dbReference>
<dbReference type="EMBL" id="BDIP01005718">
    <property type="protein sequence ID" value="GIQ90059.1"/>
    <property type="molecule type" value="Genomic_DNA"/>
</dbReference>
<feature type="non-terminal residue" evidence="6">
    <location>
        <position position="1"/>
    </location>
</feature>
<evidence type="ECO:0000256" key="4">
    <source>
        <dbReference type="ARBA" id="ARBA00022840"/>
    </source>
</evidence>
<evidence type="ECO:0000259" key="5">
    <source>
        <dbReference type="PROSITE" id="PS51194"/>
    </source>
</evidence>
<dbReference type="InterPro" id="IPR001650">
    <property type="entry name" value="Helicase_C-like"/>
</dbReference>
<dbReference type="Gene3D" id="3.40.50.300">
    <property type="entry name" value="P-loop containing nucleotide triphosphate hydrolases"/>
    <property type="match status" value="1"/>
</dbReference>
<dbReference type="PANTHER" id="PTHR47959:SF13">
    <property type="entry name" value="ATP-DEPENDENT RNA HELICASE RHLE"/>
    <property type="match status" value="1"/>
</dbReference>
<protein>
    <recommendedName>
        <fullName evidence="5">Helicase C-terminal domain-containing protein</fullName>
    </recommendedName>
</protein>
<organism evidence="6 7">
    <name type="scientific">Kipferlia bialata</name>
    <dbReference type="NCBI Taxonomy" id="797122"/>
    <lineage>
        <taxon>Eukaryota</taxon>
        <taxon>Metamonada</taxon>
        <taxon>Carpediemonas-like organisms</taxon>
        <taxon>Kipferlia</taxon>
    </lineage>
</organism>
<keyword evidence="4" id="KW-0067">ATP-binding</keyword>
<evidence type="ECO:0000256" key="2">
    <source>
        <dbReference type="ARBA" id="ARBA00022801"/>
    </source>
</evidence>
<dbReference type="CDD" id="cd18787">
    <property type="entry name" value="SF2_C_DEAD"/>
    <property type="match status" value="1"/>
</dbReference>
<dbReference type="InterPro" id="IPR027417">
    <property type="entry name" value="P-loop_NTPase"/>
</dbReference>
<sequence length="162" mass="18634">EGEYQRILVFAKTKIKVSDVSDHLAAQGMAADCIHGNKTQFQRQKALDNFHSGKTLVLVATDVVARGIDVPHIDLVVNYDLPAVPEDYVHRIGRTGRAGREGEAISFMSTQFYELSRIEKFVGFRLEKEDLPDFDYMPRMSERQEEDLPDFDYMPRMSERYV</sequence>
<dbReference type="GO" id="GO:0016787">
    <property type="term" value="F:hydrolase activity"/>
    <property type="evidence" value="ECO:0007669"/>
    <property type="project" value="UniProtKB-KW"/>
</dbReference>
<dbReference type="PANTHER" id="PTHR47959">
    <property type="entry name" value="ATP-DEPENDENT RNA HELICASE RHLE-RELATED"/>
    <property type="match status" value="1"/>
</dbReference>
<name>A0A9K3GN79_9EUKA</name>
<gene>
    <name evidence="6" type="ORF">KIPB_012706</name>
</gene>
<keyword evidence="7" id="KW-1185">Reference proteome</keyword>
<dbReference type="InterPro" id="IPR050079">
    <property type="entry name" value="DEAD_box_RNA_helicase"/>
</dbReference>
<dbReference type="OrthoDB" id="196131at2759"/>
<dbReference type="Proteomes" id="UP000265618">
    <property type="component" value="Unassembled WGS sequence"/>
</dbReference>
<dbReference type="GO" id="GO:0005829">
    <property type="term" value="C:cytosol"/>
    <property type="evidence" value="ECO:0007669"/>
    <property type="project" value="TreeGrafter"/>
</dbReference>
<dbReference type="PROSITE" id="PS51194">
    <property type="entry name" value="HELICASE_CTER"/>
    <property type="match status" value="1"/>
</dbReference>
<keyword evidence="3" id="KW-0347">Helicase</keyword>
<dbReference type="SMART" id="SM00490">
    <property type="entry name" value="HELICc"/>
    <property type="match status" value="1"/>
</dbReference>
<evidence type="ECO:0000313" key="6">
    <source>
        <dbReference type="EMBL" id="GIQ90059.1"/>
    </source>
</evidence>
<dbReference type="GO" id="GO:0003724">
    <property type="term" value="F:RNA helicase activity"/>
    <property type="evidence" value="ECO:0007669"/>
    <property type="project" value="TreeGrafter"/>
</dbReference>
<keyword evidence="2" id="KW-0378">Hydrolase</keyword>
<dbReference type="SUPFAM" id="SSF52540">
    <property type="entry name" value="P-loop containing nucleoside triphosphate hydrolases"/>
    <property type="match status" value="1"/>
</dbReference>
<evidence type="ECO:0000313" key="7">
    <source>
        <dbReference type="Proteomes" id="UP000265618"/>
    </source>
</evidence>
<dbReference type="AlphaFoldDB" id="A0A9K3GN79"/>
<keyword evidence="1" id="KW-0547">Nucleotide-binding</keyword>
<dbReference type="Pfam" id="PF00271">
    <property type="entry name" value="Helicase_C"/>
    <property type="match status" value="1"/>
</dbReference>
<evidence type="ECO:0000256" key="3">
    <source>
        <dbReference type="ARBA" id="ARBA00022806"/>
    </source>
</evidence>
<feature type="domain" description="Helicase C-terminal" evidence="5">
    <location>
        <begin position="1"/>
        <end position="142"/>
    </location>
</feature>
<proteinExistence type="predicted"/>
<reference evidence="6 7" key="1">
    <citation type="journal article" date="2018" name="PLoS ONE">
        <title>The draft genome of Kipferlia bialata reveals reductive genome evolution in fornicate parasites.</title>
        <authorList>
            <person name="Tanifuji G."/>
            <person name="Takabayashi S."/>
            <person name="Kume K."/>
            <person name="Takagi M."/>
            <person name="Nakayama T."/>
            <person name="Kamikawa R."/>
            <person name="Inagaki Y."/>
            <person name="Hashimoto T."/>
        </authorList>
    </citation>
    <scope>NUCLEOTIDE SEQUENCE [LARGE SCALE GENOMIC DNA]</scope>
    <source>
        <strain evidence="6">NY0173</strain>
    </source>
</reference>